<dbReference type="AlphaFoldDB" id="A0A9P8YJ54"/>
<protein>
    <submittedName>
        <fullName evidence="2">Uncharacterized protein</fullName>
    </submittedName>
</protein>
<gene>
    <name evidence="2" type="ORF">B0I36DRAFT_311790</name>
</gene>
<keyword evidence="1" id="KW-0472">Membrane</keyword>
<feature type="transmembrane region" description="Helical" evidence="1">
    <location>
        <begin position="153"/>
        <end position="177"/>
    </location>
</feature>
<proteinExistence type="predicted"/>
<keyword evidence="1" id="KW-1133">Transmembrane helix</keyword>
<dbReference type="RefSeq" id="XP_046018997.1">
    <property type="nucleotide sequence ID" value="XM_046152417.1"/>
</dbReference>
<dbReference type="Proteomes" id="UP000756346">
    <property type="component" value="Unassembled WGS sequence"/>
</dbReference>
<evidence type="ECO:0000313" key="3">
    <source>
        <dbReference type="Proteomes" id="UP000756346"/>
    </source>
</evidence>
<evidence type="ECO:0000256" key="1">
    <source>
        <dbReference type="SAM" id="Phobius"/>
    </source>
</evidence>
<accession>A0A9P8YJ54</accession>
<name>A0A9P8YJ54_9PEZI</name>
<evidence type="ECO:0000313" key="2">
    <source>
        <dbReference type="EMBL" id="KAH7040942.1"/>
    </source>
</evidence>
<dbReference type="EMBL" id="JAGTJQ010000001">
    <property type="protein sequence ID" value="KAH7040942.1"/>
    <property type="molecule type" value="Genomic_DNA"/>
</dbReference>
<keyword evidence="3" id="KW-1185">Reference proteome</keyword>
<comment type="caution">
    <text evidence="2">The sequence shown here is derived from an EMBL/GenBank/DDBJ whole genome shotgun (WGS) entry which is preliminary data.</text>
</comment>
<feature type="transmembrane region" description="Helical" evidence="1">
    <location>
        <begin position="121"/>
        <end position="141"/>
    </location>
</feature>
<keyword evidence="1" id="KW-0812">Transmembrane</keyword>
<sequence>MPLPRQDIIKAASQKEYQRSTSLVRDILGIPTAGYPNHLTDPDKPSLEGRQRTMRTKMHLCLLSQARNSSNPLPNPGTFLPRHCGLEPSIDAVPGSLRGHFCAPCLELAGLLCFFGNDLCLAVRFTIGIGKTFFFVFFSSCSVDRWFWLRRGFIAGLMGVLVGLIVLVVVVAASGVVHRYIDVLVSPSTAQLGSAVFLLV</sequence>
<reference evidence="2" key="1">
    <citation type="journal article" date="2021" name="Nat. Commun.">
        <title>Genetic determinants of endophytism in the Arabidopsis root mycobiome.</title>
        <authorList>
            <person name="Mesny F."/>
            <person name="Miyauchi S."/>
            <person name="Thiergart T."/>
            <person name="Pickel B."/>
            <person name="Atanasova L."/>
            <person name="Karlsson M."/>
            <person name="Huettel B."/>
            <person name="Barry K.W."/>
            <person name="Haridas S."/>
            <person name="Chen C."/>
            <person name="Bauer D."/>
            <person name="Andreopoulos W."/>
            <person name="Pangilinan J."/>
            <person name="LaButti K."/>
            <person name="Riley R."/>
            <person name="Lipzen A."/>
            <person name="Clum A."/>
            <person name="Drula E."/>
            <person name="Henrissat B."/>
            <person name="Kohler A."/>
            <person name="Grigoriev I.V."/>
            <person name="Martin F.M."/>
            <person name="Hacquard S."/>
        </authorList>
    </citation>
    <scope>NUCLEOTIDE SEQUENCE</scope>
    <source>
        <strain evidence="2">MPI-CAGE-CH-0230</strain>
    </source>
</reference>
<dbReference type="GeneID" id="70181963"/>
<organism evidence="2 3">
    <name type="scientific">Microdochium trichocladiopsis</name>
    <dbReference type="NCBI Taxonomy" id="1682393"/>
    <lineage>
        <taxon>Eukaryota</taxon>
        <taxon>Fungi</taxon>
        <taxon>Dikarya</taxon>
        <taxon>Ascomycota</taxon>
        <taxon>Pezizomycotina</taxon>
        <taxon>Sordariomycetes</taxon>
        <taxon>Xylariomycetidae</taxon>
        <taxon>Xylariales</taxon>
        <taxon>Microdochiaceae</taxon>
        <taxon>Microdochium</taxon>
    </lineage>
</organism>